<evidence type="ECO:0000259" key="2">
    <source>
        <dbReference type="PROSITE" id="PS50943"/>
    </source>
</evidence>
<dbReference type="RefSeq" id="WP_327984772.1">
    <property type="nucleotide sequence ID" value="NZ_CP136426.1"/>
</dbReference>
<dbReference type="Pfam" id="PF01381">
    <property type="entry name" value="HTH_3"/>
    <property type="match status" value="1"/>
</dbReference>
<dbReference type="Gene3D" id="1.10.260.40">
    <property type="entry name" value="lambda repressor-like DNA-binding domains"/>
    <property type="match status" value="1"/>
</dbReference>
<feature type="region of interest" description="Disordered" evidence="1">
    <location>
        <begin position="102"/>
        <end position="122"/>
    </location>
</feature>
<dbReference type="Proteomes" id="UP001432059">
    <property type="component" value="Chromosome"/>
</dbReference>
<gene>
    <name evidence="3" type="ORF">BPO_0459</name>
</gene>
<sequence length="179" mass="20726">MNLNERISKIIEYSELTSSEFADSIEVQRSSISHITSGRNKPSLDFLIKVKDKFPELEWEWLITGRGEMKKEIEIPEEKEKAKPTALPDLFSLIEDEDFGKDISDEKKSEYTERDKPIETSRELDIAVQPPKTKNIDDSQPLGITEKQIVNEISDNQKDKVKRIVLFYESGKFESFEPN</sequence>
<keyword evidence="4" id="KW-1185">Reference proteome</keyword>
<accession>A0AAU0EZ58</accession>
<dbReference type="GO" id="GO:0003677">
    <property type="term" value="F:DNA binding"/>
    <property type="evidence" value="ECO:0007669"/>
    <property type="project" value="InterPro"/>
</dbReference>
<reference evidence="3" key="1">
    <citation type="submission" date="2023-10" db="EMBL/GenBank/DDBJ databases">
        <title>Characterization and whole genome sequencing of a novel strain of Bergeyella porcorum QD2021 isolated from pig.</title>
        <authorList>
            <person name="Liu G."/>
            <person name="Chen C."/>
            <person name="Han X."/>
        </authorList>
    </citation>
    <scope>NUCLEOTIDE SEQUENCE</scope>
    <source>
        <strain evidence="3">QD2021</strain>
    </source>
</reference>
<protein>
    <submittedName>
        <fullName evidence="3">Transcriptional regulator</fullName>
    </submittedName>
</protein>
<feature type="domain" description="HTH cro/C1-type" evidence="2">
    <location>
        <begin position="16"/>
        <end position="62"/>
    </location>
</feature>
<dbReference type="EMBL" id="CP136426">
    <property type="protein sequence ID" value="WOC51106.1"/>
    <property type="molecule type" value="Genomic_DNA"/>
</dbReference>
<organism evidence="3 4">
    <name type="scientific">Bergeyella porcorum</name>
    <dbReference type="NCBI Taxonomy" id="1735111"/>
    <lineage>
        <taxon>Bacteria</taxon>
        <taxon>Pseudomonadati</taxon>
        <taxon>Bacteroidota</taxon>
        <taxon>Flavobacteriia</taxon>
        <taxon>Flavobacteriales</taxon>
        <taxon>Weeksellaceae</taxon>
        <taxon>Bergeyella</taxon>
    </lineage>
</organism>
<evidence type="ECO:0000313" key="3">
    <source>
        <dbReference type="EMBL" id="WOC51106.1"/>
    </source>
</evidence>
<dbReference type="PROSITE" id="PS50943">
    <property type="entry name" value="HTH_CROC1"/>
    <property type="match status" value="1"/>
</dbReference>
<dbReference type="InterPro" id="IPR010982">
    <property type="entry name" value="Lambda_DNA-bd_dom_sf"/>
</dbReference>
<name>A0AAU0EZ58_9FLAO</name>
<dbReference type="AlphaFoldDB" id="A0AAU0EZ58"/>
<evidence type="ECO:0000313" key="4">
    <source>
        <dbReference type="Proteomes" id="UP001432059"/>
    </source>
</evidence>
<dbReference type="KEGG" id="bpor:BPO_0459"/>
<dbReference type="SUPFAM" id="SSF47413">
    <property type="entry name" value="lambda repressor-like DNA-binding domains"/>
    <property type="match status" value="1"/>
</dbReference>
<proteinExistence type="predicted"/>
<dbReference type="CDD" id="cd00093">
    <property type="entry name" value="HTH_XRE"/>
    <property type="match status" value="1"/>
</dbReference>
<dbReference type="InterPro" id="IPR001387">
    <property type="entry name" value="Cro/C1-type_HTH"/>
</dbReference>
<evidence type="ECO:0000256" key="1">
    <source>
        <dbReference type="SAM" id="MobiDB-lite"/>
    </source>
</evidence>